<reference evidence="6" key="1">
    <citation type="submission" date="2024-05" db="EMBL/GenBank/DDBJ databases">
        <title>Genome sequencing of novel strain.</title>
        <authorList>
            <person name="Ganbat D."/>
            <person name="Ganbat S."/>
            <person name="Lee S.-J."/>
        </authorList>
    </citation>
    <scope>NUCLEOTIDE SEQUENCE</scope>
    <source>
        <strain evidence="6">SMD15-11</strain>
    </source>
</reference>
<feature type="domain" description="ABC1 atypical kinase-like" evidence="5">
    <location>
        <begin position="108"/>
        <end position="351"/>
    </location>
</feature>
<keyword evidence="3" id="KW-0547">Nucleotide-binding</keyword>
<keyword evidence="6" id="KW-0418">Kinase</keyword>
<evidence type="ECO:0000256" key="1">
    <source>
        <dbReference type="ARBA" id="ARBA00009670"/>
    </source>
</evidence>
<evidence type="ECO:0000256" key="3">
    <source>
        <dbReference type="ARBA" id="ARBA00022741"/>
    </source>
</evidence>
<organism evidence="6">
    <name type="scientific">Thermohahella caldifontis</name>
    <dbReference type="NCBI Taxonomy" id="3142973"/>
    <lineage>
        <taxon>Bacteria</taxon>
        <taxon>Pseudomonadati</taxon>
        <taxon>Pseudomonadota</taxon>
        <taxon>Gammaproteobacteria</taxon>
        <taxon>Oceanospirillales</taxon>
        <taxon>Hahellaceae</taxon>
        <taxon>Thermohahella</taxon>
    </lineage>
</organism>
<sequence>MSRHKDTDTEKDTDTLDRIRTGSFERKLSLTKAGIVAGSRMAGSYAGSLFAGKQKREARRKAALSRQARYLADELGRLKGSVVKIGQVMAMYGEHFLPPEVTEALHTLEDKTVALDWPAIEEVLVRELGSEVLSELDVEQAPIGAASLGQVHRARVRRTGHYICLKIQYPGVAEAVDSDLDAVATLMKLARVVTLGKDFDDWLEEVRQMMHREVDYRLELKTTHRFGDMLAEDDRFVVPEVYPEYSSDHVIATSWEPGLPITAPEVQAISQERRNRLCRAALELFLRELFVWGELQTDPNFGNYRIRLGENGEPDQIVLLDFGAVQKYPKHFIEPVCDMIRASYEQDLAGVIAGAIRLKFMRPEWPKAVLEEFGTVCMHCLEPLADESVPVPDFALNAQGEYCWRRSDLPSRIAKEATLSAINRYFQIPPKEFVFLNRKLVGVYTFISVLDGQFNGRDILLRYLYPERESG</sequence>
<dbReference type="EC" id="2.7.-.-" evidence="6"/>
<proteinExistence type="inferred from homology"/>
<dbReference type="InterPro" id="IPR004147">
    <property type="entry name" value="ABC1_dom"/>
</dbReference>
<gene>
    <name evidence="6" type="ORF">AAIA72_16180</name>
</gene>
<dbReference type="InterPro" id="IPR011009">
    <property type="entry name" value="Kinase-like_dom_sf"/>
</dbReference>
<dbReference type="RefSeq" id="WP_369601323.1">
    <property type="nucleotide sequence ID" value="NZ_CP154858.1"/>
</dbReference>
<keyword evidence="4" id="KW-0067">ATP-binding</keyword>
<keyword evidence="2 6" id="KW-0808">Transferase</keyword>
<dbReference type="InterPro" id="IPR051409">
    <property type="entry name" value="Atypical_kinase_ADCK"/>
</dbReference>
<dbReference type="SUPFAM" id="SSF56112">
    <property type="entry name" value="Protein kinase-like (PK-like)"/>
    <property type="match status" value="1"/>
</dbReference>
<evidence type="ECO:0000256" key="2">
    <source>
        <dbReference type="ARBA" id="ARBA00022679"/>
    </source>
</evidence>
<dbReference type="PANTHER" id="PTHR43851">
    <property type="match status" value="1"/>
</dbReference>
<accession>A0AB39UWB5</accession>
<dbReference type="GO" id="GO:0006744">
    <property type="term" value="P:ubiquinone biosynthetic process"/>
    <property type="evidence" value="ECO:0007669"/>
    <property type="project" value="TreeGrafter"/>
</dbReference>
<comment type="similarity">
    <text evidence="1">Belongs to the protein kinase superfamily. ADCK protein kinase family.</text>
</comment>
<dbReference type="InterPro" id="IPR034646">
    <property type="entry name" value="ADCK3_dom"/>
</dbReference>
<dbReference type="KEGG" id="tcd:AAIA72_16180"/>
<dbReference type="CDD" id="cd13970">
    <property type="entry name" value="ABC1_ADCK3"/>
    <property type="match status" value="1"/>
</dbReference>
<dbReference type="Pfam" id="PF03109">
    <property type="entry name" value="ABC1"/>
    <property type="match status" value="1"/>
</dbReference>
<dbReference type="EMBL" id="CP154858">
    <property type="protein sequence ID" value="XDT72312.1"/>
    <property type="molecule type" value="Genomic_DNA"/>
</dbReference>
<evidence type="ECO:0000313" key="6">
    <source>
        <dbReference type="EMBL" id="XDT72312.1"/>
    </source>
</evidence>
<protein>
    <submittedName>
        <fullName evidence="6">AarF/ABC1/UbiB kinase family protein</fullName>
        <ecNumber evidence="6">2.7.-.-</ecNumber>
    </submittedName>
</protein>
<dbReference type="AlphaFoldDB" id="A0AB39UWB5"/>
<dbReference type="GO" id="GO:0016301">
    <property type="term" value="F:kinase activity"/>
    <property type="evidence" value="ECO:0007669"/>
    <property type="project" value="UniProtKB-KW"/>
</dbReference>
<evidence type="ECO:0000259" key="5">
    <source>
        <dbReference type="Pfam" id="PF03109"/>
    </source>
</evidence>
<dbReference type="GO" id="GO:0005524">
    <property type="term" value="F:ATP binding"/>
    <property type="evidence" value="ECO:0007669"/>
    <property type="project" value="UniProtKB-KW"/>
</dbReference>
<evidence type="ECO:0000256" key="4">
    <source>
        <dbReference type="ARBA" id="ARBA00022840"/>
    </source>
</evidence>
<name>A0AB39UWB5_9GAMM</name>
<dbReference type="PANTHER" id="PTHR43851:SF3">
    <property type="entry name" value="COENZYME Q8"/>
    <property type="match status" value="1"/>
</dbReference>